<dbReference type="EMBL" id="CAUJNA010000696">
    <property type="protein sequence ID" value="CAJ1380247.1"/>
    <property type="molecule type" value="Genomic_DNA"/>
</dbReference>
<dbReference type="InterPro" id="IPR002110">
    <property type="entry name" value="Ankyrin_rpt"/>
</dbReference>
<keyword evidence="1" id="KW-0677">Repeat</keyword>
<proteinExistence type="predicted"/>
<protein>
    <submittedName>
        <fullName evidence="4">Uncharacterized protein</fullName>
    </submittedName>
</protein>
<accession>A0AA36I3B4</accession>
<dbReference type="Gene3D" id="1.25.40.20">
    <property type="entry name" value="Ankyrin repeat-containing domain"/>
    <property type="match status" value="3"/>
</dbReference>
<evidence type="ECO:0000313" key="5">
    <source>
        <dbReference type="Proteomes" id="UP001178507"/>
    </source>
</evidence>
<sequence length="298" mass="32196">MRTLARDNDAAGVEALLRRGAPAGYQNRVGQTPLHIAAMWGSIEAAKVLLEARADPNTPNRLRGSTPLHAAALGRGVAEKRSFCARLMIQAKGDPRRGDFEGELPMDMATDEVVRVALGAAPLLLHKAVELRQLKALSEALEQITSGAVDLTLETQNPRGESALFAARAWPEGLKVLLEARCDVNTTNHARRSPLHVAVLAGDLRTTQLLLDAKADVTIKDMDIDRDPRYISKNQQETPAEHRTALHHAAALGNPLLVKLLLQARASVDAVDSQQMTAPPGERIFQQTALFLGFGCAV</sequence>
<comment type="caution">
    <text evidence="4">The sequence shown here is derived from an EMBL/GenBank/DDBJ whole genome shotgun (WGS) entry which is preliminary data.</text>
</comment>
<gene>
    <name evidence="4" type="ORF">EVOR1521_LOCUS8243</name>
</gene>
<keyword evidence="2 3" id="KW-0040">ANK repeat</keyword>
<dbReference type="SUPFAM" id="SSF48403">
    <property type="entry name" value="Ankyrin repeat"/>
    <property type="match status" value="1"/>
</dbReference>
<dbReference type="PROSITE" id="PS50088">
    <property type="entry name" value="ANK_REPEAT"/>
    <property type="match status" value="3"/>
</dbReference>
<keyword evidence="5" id="KW-1185">Reference proteome</keyword>
<dbReference type="PANTHER" id="PTHR24171:SF8">
    <property type="entry name" value="BRCA1-ASSOCIATED RING DOMAIN PROTEIN 1"/>
    <property type="match status" value="1"/>
</dbReference>
<name>A0AA36I3B4_9DINO</name>
<dbReference type="Proteomes" id="UP001178507">
    <property type="component" value="Unassembled WGS sequence"/>
</dbReference>
<evidence type="ECO:0000256" key="3">
    <source>
        <dbReference type="PROSITE-ProRule" id="PRU00023"/>
    </source>
</evidence>
<dbReference type="InterPro" id="IPR036770">
    <property type="entry name" value="Ankyrin_rpt-contain_sf"/>
</dbReference>
<dbReference type="PRINTS" id="PR01415">
    <property type="entry name" value="ANKYRIN"/>
</dbReference>
<evidence type="ECO:0000256" key="1">
    <source>
        <dbReference type="ARBA" id="ARBA00022737"/>
    </source>
</evidence>
<dbReference type="AlphaFoldDB" id="A0AA36I3B4"/>
<feature type="repeat" description="ANK" evidence="3">
    <location>
        <begin position="190"/>
        <end position="222"/>
    </location>
</feature>
<dbReference type="PANTHER" id="PTHR24171">
    <property type="entry name" value="ANKYRIN REPEAT DOMAIN-CONTAINING PROTEIN 39-RELATED"/>
    <property type="match status" value="1"/>
</dbReference>
<dbReference type="PROSITE" id="PS50297">
    <property type="entry name" value="ANK_REP_REGION"/>
    <property type="match status" value="3"/>
</dbReference>
<feature type="repeat" description="ANK" evidence="3">
    <location>
        <begin position="241"/>
        <end position="273"/>
    </location>
</feature>
<dbReference type="GO" id="GO:0085020">
    <property type="term" value="P:protein K6-linked ubiquitination"/>
    <property type="evidence" value="ECO:0007669"/>
    <property type="project" value="TreeGrafter"/>
</dbReference>
<organism evidence="4 5">
    <name type="scientific">Effrenium voratum</name>
    <dbReference type="NCBI Taxonomy" id="2562239"/>
    <lineage>
        <taxon>Eukaryota</taxon>
        <taxon>Sar</taxon>
        <taxon>Alveolata</taxon>
        <taxon>Dinophyceae</taxon>
        <taxon>Suessiales</taxon>
        <taxon>Symbiodiniaceae</taxon>
        <taxon>Effrenium</taxon>
    </lineage>
</organism>
<reference evidence="4" key="1">
    <citation type="submission" date="2023-08" db="EMBL/GenBank/DDBJ databases">
        <authorList>
            <person name="Chen Y."/>
            <person name="Shah S."/>
            <person name="Dougan E. K."/>
            <person name="Thang M."/>
            <person name="Chan C."/>
        </authorList>
    </citation>
    <scope>NUCLEOTIDE SEQUENCE</scope>
</reference>
<evidence type="ECO:0000313" key="4">
    <source>
        <dbReference type="EMBL" id="CAJ1380247.1"/>
    </source>
</evidence>
<dbReference type="Pfam" id="PF12796">
    <property type="entry name" value="Ank_2"/>
    <property type="match status" value="2"/>
</dbReference>
<feature type="repeat" description="ANK" evidence="3">
    <location>
        <begin position="29"/>
        <end position="61"/>
    </location>
</feature>
<dbReference type="GO" id="GO:0004842">
    <property type="term" value="F:ubiquitin-protein transferase activity"/>
    <property type="evidence" value="ECO:0007669"/>
    <property type="project" value="TreeGrafter"/>
</dbReference>
<dbReference type="Pfam" id="PF00023">
    <property type="entry name" value="Ank"/>
    <property type="match status" value="1"/>
</dbReference>
<evidence type="ECO:0000256" key="2">
    <source>
        <dbReference type="ARBA" id="ARBA00023043"/>
    </source>
</evidence>
<dbReference type="SMART" id="SM00248">
    <property type="entry name" value="ANK"/>
    <property type="match status" value="4"/>
</dbReference>